<keyword evidence="3" id="KW-1185">Reference proteome</keyword>
<feature type="compositionally biased region" description="Basic and acidic residues" evidence="1">
    <location>
        <begin position="259"/>
        <end position="270"/>
    </location>
</feature>
<protein>
    <submittedName>
        <fullName evidence="2">Uncharacterized protein</fullName>
    </submittedName>
</protein>
<evidence type="ECO:0000313" key="2">
    <source>
        <dbReference type="EMBL" id="CAH1106714.1"/>
    </source>
</evidence>
<reference evidence="2" key="1">
    <citation type="submission" date="2022-01" db="EMBL/GenBank/DDBJ databases">
        <authorList>
            <person name="King R."/>
        </authorList>
    </citation>
    <scope>NUCLEOTIDE SEQUENCE</scope>
</reference>
<feature type="compositionally biased region" description="Acidic residues" evidence="1">
    <location>
        <begin position="887"/>
        <end position="899"/>
    </location>
</feature>
<accession>A0A9P0G925</accession>
<sequence>MLTMNIKQEQEERLDICEGVFKNKPDLITEQMYKDEDDDDVFDEFEGNTPGQNVEIKEESMECEEPKIEHRSDFLPKINSDSTSGKEVPFCATTIKKELEDTSEVKAIDIRDIKEEISEYIQSEVELLTTHCDLQTIKNEKTESLTELCDWEENERISNMLKNDEKITNIEKRRKQYHCQKNGVLQNDATSNYTSIKINRLCNVPLPPLNIQENLHTEYIESPSPIPINGIEFPLEDSYGYDSDEDPVCSPSSSSEDENLVKESNKESQELKDVKIEVGTTIENYENHNKEVTCKDLNDIKIEDGGTIENYENYNKEGRCKEQENNQSTKCITSLTKRKENETAKAKRARAKDFCYFCKDLVLNFARHIIKSHSYEDAVQKILSKPVGSKERKHLITNLRKQGNYLNSKVNFKPMKKSNVPYPQAGYVPCDFCLGLYAQKHLWRHKKTCVERVHMSTNQINQVKIKLNIDRELQEKVFPTMRCDQVSLVAKKDPLICAFGARYLKVHRASNSINVTSRKMRELSKLLIEVKKLEPSVQTLFHALNSKFYDHLVTATKIIARFDSNKEVFEVPTYATNISTSLRQCCDIAFVFALKKTDIYAEAESDLKTMIQLLETNWRNDVSTEALNNLNKITIVPLATDLKLLKEHLCNKAEEAACRLKNDLKDRHSYNVLLETVFCRVILLNRKKPSELQRLFLDTYVNSEKEIADNYEEFSDMLPTETILMKSFKRIVIKGKRDRGVPVLFSPDVEDHINILLSARDNFIEKTNRYFFVSANNSTKPFMGYKILSEYAHSCGAKNPKAIISTRLRKHLATLSQIFNMTESDLEQLATLMRHPPDTYRKSYNDLYQMAKITKILLSMEGRFATEFRGKSLDEIVVDMDSNLLDDNENNDEEIDSDIDTQPSTSQQAGTKKLSGRKNKKTIRGRWTEEQKSITKDFFKDHIKRKKSPKQRECAELISQYPDILSNKNWLKIKVFVQNIYTKKYK</sequence>
<feature type="compositionally biased region" description="Basic residues" evidence="1">
    <location>
        <begin position="914"/>
        <end position="924"/>
    </location>
</feature>
<name>A0A9P0G925_9CUCU</name>
<proteinExistence type="predicted"/>
<evidence type="ECO:0000256" key="1">
    <source>
        <dbReference type="SAM" id="MobiDB-lite"/>
    </source>
</evidence>
<evidence type="ECO:0000313" key="3">
    <source>
        <dbReference type="Proteomes" id="UP001153636"/>
    </source>
</evidence>
<organism evidence="2 3">
    <name type="scientific">Psylliodes chrysocephalus</name>
    <dbReference type="NCBI Taxonomy" id="3402493"/>
    <lineage>
        <taxon>Eukaryota</taxon>
        <taxon>Metazoa</taxon>
        <taxon>Ecdysozoa</taxon>
        <taxon>Arthropoda</taxon>
        <taxon>Hexapoda</taxon>
        <taxon>Insecta</taxon>
        <taxon>Pterygota</taxon>
        <taxon>Neoptera</taxon>
        <taxon>Endopterygota</taxon>
        <taxon>Coleoptera</taxon>
        <taxon>Polyphaga</taxon>
        <taxon>Cucujiformia</taxon>
        <taxon>Chrysomeloidea</taxon>
        <taxon>Chrysomelidae</taxon>
        <taxon>Galerucinae</taxon>
        <taxon>Alticini</taxon>
        <taxon>Psylliodes</taxon>
    </lineage>
</organism>
<dbReference type="AlphaFoldDB" id="A0A9P0G925"/>
<gene>
    <name evidence="2" type="ORF">PSYICH_LOCUS7560</name>
</gene>
<feature type="region of interest" description="Disordered" evidence="1">
    <location>
        <begin position="887"/>
        <end position="926"/>
    </location>
</feature>
<dbReference type="PANTHER" id="PTHR33480:SF1">
    <property type="entry name" value="TYR RECOMBINASE DOMAIN-CONTAINING PROTEIN"/>
    <property type="match status" value="1"/>
</dbReference>
<feature type="region of interest" description="Disordered" evidence="1">
    <location>
        <begin position="231"/>
        <end position="270"/>
    </location>
</feature>
<dbReference type="OrthoDB" id="6747449at2759"/>
<dbReference type="PANTHER" id="PTHR33480">
    <property type="entry name" value="SET DOMAIN-CONTAINING PROTEIN-RELATED"/>
    <property type="match status" value="1"/>
</dbReference>
<dbReference type="EMBL" id="OV651814">
    <property type="protein sequence ID" value="CAH1106714.1"/>
    <property type="molecule type" value="Genomic_DNA"/>
</dbReference>
<feature type="compositionally biased region" description="Polar residues" evidence="1">
    <location>
        <begin position="901"/>
        <end position="910"/>
    </location>
</feature>
<dbReference type="Proteomes" id="UP001153636">
    <property type="component" value="Chromosome 2"/>
</dbReference>